<dbReference type="Gene3D" id="3.20.20.370">
    <property type="entry name" value="Glycoside hydrolase/deacetylase"/>
    <property type="match status" value="1"/>
</dbReference>
<dbReference type="EMBL" id="QFXC01000008">
    <property type="protein sequence ID" value="RDH83780.1"/>
    <property type="molecule type" value="Genomic_DNA"/>
</dbReference>
<sequence>MNKKDLLAKILSNLKLLQLLNTVDNTLFKSIKILAYHRIYNLDNEEKFPFDPELISANKFDFEEQMNYVKSHYNPISLKNLIDSLSNDYSLPRNPVVITFDDGHFDNYSNAYPILKKLKIPATIFLSTEYISNNKVFWFDWVAYNIYKTDHKNITFSIDNTSFDIGEEIFSKRQTTENILGYLKNLDNKSRINCLNEMKNILDVKIFDDDKNKSSSLNWVQVLEMSNNDIEFGSHTVSHPILSKLTAKELTHEIQHSKHEIEAHINRQIDTIAYPVGGTNEFNENVIEECKIAGYKLGLSYVSGSERLPLKNIYEIKRLHVERYTHMHRFKAMLSFPAIFK</sequence>
<proteinExistence type="predicted"/>
<evidence type="ECO:0000256" key="1">
    <source>
        <dbReference type="ARBA" id="ARBA00004613"/>
    </source>
</evidence>
<comment type="caution">
    <text evidence="4">The sequence shown here is derived from an EMBL/GenBank/DDBJ whole genome shotgun (WGS) entry which is preliminary data.</text>
</comment>
<dbReference type="InterPro" id="IPR051398">
    <property type="entry name" value="Polysacch_Deacetylase"/>
</dbReference>
<comment type="subcellular location">
    <subcellularLocation>
        <location evidence="1">Secreted</location>
    </subcellularLocation>
</comment>
<gene>
    <name evidence="4" type="ORF">DIZ80_06480</name>
</gene>
<evidence type="ECO:0000313" key="4">
    <source>
        <dbReference type="EMBL" id="RDH83780.1"/>
    </source>
</evidence>
<dbReference type="PROSITE" id="PS51677">
    <property type="entry name" value="NODB"/>
    <property type="match status" value="1"/>
</dbReference>
<organism evidence="4 5">
    <name type="scientific">endosymbiont of Galathealinum brachiosum</name>
    <dbReference type="NCBI Taxonomy" id="2200906"/>
    <lineage>
        <taxon>Bacteria</taxon>
        <taxon>Pseudomonadati</taxon>
        <taxon>Pseudomonadota</taxon>
        <taxon>Gammaproteobacteria</taxon>
        <taxon>sulfur-oxidizing symbionts</taxon>
    </lineage>
</organism>
<dbReference type="GO" id="GO:0016810">
    <property type="term" value="F:hydrolase activity, acting on carbon-nitrogen (but not peptide) bonds"/>
    <property type="evidence" value="ECO:0007669"/>
    <property type="project" value="InterPro"/>
</dbReference>
<evidence type="ECO:0000313" key="5">
    <source>
        <dbReference type="Proteomes" id="UP000254266"/>
    </source>
</evidence>
<dbReference type="PANTHER" id="PTHR34216">
    <property type="match status" value="1"/>
</dbReference>
<dbReference type="GO" id="GO:0005975">
    <property type="term" value="P:carbohydrate metabolic process"/>
    <property type="evidence" value="ECO:0007669"/>
    <property type="project" value="InterPro"/>
</dbReference>
<dbReference type="CDD" id="cd10918">
    <property type="entry name" value="CE4_NodB_like_5s_6s"/>
    <property type="match status" value="1"/>
</dbReference>
<reference evidence="4 5" key="1">
    <citation type="journal article" date="2018" name="ISME J.">
        <title>Endosymbiont genomes yield clues of tubeworm success.</title>
        <authorList>
            <person name="Li Y."/>
            <person name="Liles M.R."/>
            <person name="Halanych K.M."/>
        </authorList>
    </citation>
    <scope>NUCLEOTIDE SEQUENCE [LARGE SCALE GENOMIC DNA]</scope>
    <source>
        <strain evidence="4">A1464</strain>
    </source>
</reference>
<protein>
    <recommendedName>
        <fullName evidence="3">NodB homology domain-containing protein</fullName>
    </recommendedName>
</protein>
<dbReference type="InterPro" id="IPR011330">
    <property type="entry name" value="Glyco_hydro/deAcase_b/a-brl"/>
</dbReference>
<dbReference type="Pfam" id="PF01522">
    <property type="entry name" value="Polysacc_deac_1"/>
    <property type="match status" value="1"/>
</dbReference>
<dbReference type="SUPFAM" id="SSF88713">
    <property type="entry name" value="Glycoside hydrolase/deacetylase"/>
    <property type="match status" value="1"/>
</dbReference>
<dbReference type="GO" id="GO:0005576">
    <property type="term" value="C:extracellular region"/>
    <property type="evidence" value="ECO:0007669"/>
    <property type="project" value="UniProtKB-SubCell"/>
</dbReference>
<keyword evidence="2" id="KW-0732">Signal</keyword>
<evidence type="ECO:0000259" key="3">
    <source>
        <dbReference type="PROSITE" id="PS51677"/>
    </source>
</evidence>
<dbReference type="Proteomes" id="UP000254266">
    <property type="component" value="Unassembled WGS sequence"/>
</dbReference>
<dbReference type="PANTHER" id="PTHR34216:SF3">
    <property type="entry name" value="POLY-BETA-1,6-N-ACETYL-D-GLUCOSAMINE N-DEACETYLASE"/>
    <property type="match status" value="1"/>
</dbReference>
<evidence type="ECO:0000256" key="2">
    <source>
        <dbReference type="ARBA" id="ARBA00022729"/>
    </source>
</evidence>
<accession>A0A370DGV7</accession>
<dbReference type="AlphaFoldDB" id="A0A370DGV7"/>
<name>A0A370DGV7_9GAMM</name>
<feature type="domain" description="NodB homology" evidence="3">
    <location>
        <begin position="94"/>
        <end position="341"/>
    </location>
</feature>
<dbReference type="InterPro" id="IPR002509">
    <property type="entry name" value="NODB_dom"/>
</dbReference>
<keyword evidence="5" id="KW-1185">Reference proteome</keyword>